<organism evidence="1 2">
    <name type="scientific">Cohnella nanjingensis</name>
    <dbReference type="NCBI Taxonomy" id="1387779"/>
    <lineage>
        <taxon>Bacteria</taxon>
        <taxon>Bacillati</taxon>
        <taxon>Bacillota</taxon>
        <taxon>Bacilli</taxon>
        <taxon>Bacillales</taxon>
        <taxon>Paenibacillaceae</taxon>
        <taxon>Cohnella</taxon>
    </lineage>
</organism>
<evidence type="ECO:0008006" key="3">
    <source>
        <dbReference type="Google" id="ProtNLM"/>
    </source>
</evidence>
<comment type="caution">
    <text evidence="1">The sequence shown here is derived from an EMBL/GenBank/DDBJ whole genome shotgun (WGS) entry which is preliminary data.</text>
</comment>
<dbReference type="GO" id="GO:0030246">
    <property type="term" value="F:carbohydrate binding"/>
    <property type="evidence" value="ECO:0007669"/>
    <property type="project" value="InterPro"/>
</dbReference>
<sequence>MTERNSRCRIKRDIVYKGYDTLVMENEKFRMTLLPGKGTDVVELLHKPTDTDFCWFTRSGLRRREPLFSGFQHQYEGGWQEILPYIEGGSTAESAAMAYGEVSLVQWEYEVVKDDPEEIRVRFANRLRTVPLRLEKTVILRTGDAGFRVEEKLVNESPCAVDYRWGHHITFGEPFLQPGTLIDLPSRDQPFSVPEPGSPGGFEVLKAARPAYRLMRPDGIGAQVEWAGERWPYLWFWRDFGGEKEPPYFGMHYNVGLELFSSPPENGAGDSFPTKIMPYETLDSFLDFKVLWDAH</sequence>
<keyword evidence="2" id="KW-1185">Reference proteome</keyword>
<dbReference type="Proteomes" id="UP000547209">
    <property type="component" value="Unassembled WGS sequence"/>
</dbReference>
<accession>A0A7X0VEX1</accession>
<protein>
    <recommendedName>
        <fullName evidence="3">DUF4432 family protein</fullName>
    </recommendedName>
</protein>
<dbReference type="AlphaFoldDB" id="A0A7X0VEX1"/>
<gene>
    <name evidence="1" type="ORF">H7C19_08220</name>
</gene>
<dbReference type="EMBL" id="JACJVP010000011">
    <property type="protein sequence ID" value="MBB6670673.1"/>
    <property type="molecule type" value="Genomic_DNA"/>
</dbReference>
<evidence type="ECO:0000313" key="2">
    <source>
        <dbReference type="Proteomes" id="UP000547209"/>
    </source>
</evidence>
<dbReference type="Gene3D" id="2.70.98.10">
    <property type="match status" value="1"/>
</dbReference>
<evidence type="ECO:0000313" key="1">
    <source>
        <dbReference type="EMBL" id="MBB6670673.1"/>
    </source>
</evidence>
<name>A0A7X0VEX1_9BACL</name>
<reference evidence="1 2" key="1">
    <citation type="submission" date="2020-08" db="EMBL/GenBank/DDBJ databases">
        <title>Cohnella phylogeny.</title>
        <authorList>
            <person name="Dunlap C."/>
        </authorList>
    </citation>
    <scope>NUCLEOTIDE SEQUENCE [LARGE SCALE GENOMIC DNA]</scope>
    <source>
        <strain evidence="1 2">DSM 28246</strain>
    </source>
</reference>
<dbReference type="InterPro" id="IPR014718">
    <property type="entry name" value="GH-type_carb-bd"/>
</dbReference>
<proteinExistence type="predicted"/>
<dbReference type="RefSeq" id="WP_185142164.1">
    <property type="nucleotide sequence ID" value="NZ_JACJVP010000011.1"/>
</dbReference>